<evidence type="ECO:0000313" key="2">
    <source>
        <dbReference type="Proteomes" id="UP001057402"/>
    </source>
</evidence>
<name>A0ACB9QSQ8_9MYRT</name>
<gene>
    <name evidence="1" type="ORF">MLD38_018365</name>
</gene>
<comment type="caution">
    <text evidence="1">The sequence shown here is derived from an EMBL/GenBank/DDBJ whole genome shotgun (WGS) entry which is preliminary data.</text>
</comment>
<proteinExistence type="predicted"/>
<evidence type="ECO:0000313" key="1">
    <source>
        <dbReference type="EMBL" id="KAI4369976.1"/>
    </source>
</evidence>
<organism evidence="1 2">
    <name type="scientific">Melastoma candidum</name>
    <dbReference type="NCBI Taxonomy" id="119954"/>
    <lineage>
        <taxon>Eukaryota</taxon>
        <taxon>Viridiplantae</taxon>
        <taxon>Streptophyta</taxon>
        <taxon>Embryophyta</taxon>
        <taxon>Tracheophyta</taxon>
        <taxon>Spermatophyta</taxon>
        <taxon>Magnoliopsida</taxon>
        <taxon>eudicotyledons</taxon>
        <taxon>Gunneridae</taxon>
        <taxon>Pentapetalae</taxon>
        <taxon>rosids</taxon>
        <taxon>malvids</taxon>
        <taxon>Myrtales</taxon>
        <taxon>Melastomataceae</taxon>
        <taxon>Melastomatoideae</taxon>
        <taxon>Melastomateae</taxon>
        <taxon>Melastoma</taxon>
    </lineage>
</organism>
<reference evidence="2" key="1">
    <citation type="journal article" date="2023" name="Front. Plant Sci.">
        <title>Chromosomal-level genome assembly of Melastoma candidum provides insights into trichome evolution.</title>
        <authorList>
            <person name="Zhong Y."/>
            <person name="Wu W."/>
            <person name="Sun C."/>
            <person name="Zou P."/>
            <person name="Liu Y."/>
            <person name="Dai S."/>
            <person name="Zhou R."/>
        </authorList>
    </citation>
    <scope>NUCLEOTIDE SEQUENCE [LARGE SCALE GENOMIC DNA]</scope>
</reference>
<sequence length="180" mass="19932">MRDLSDVIGIIGLETEHGTMHIKLFPECAPRSVAYILELLTLRHCAGCQFFRAESGGRFWDAEGNHIKNEPFGPPYALLQGTLEVQGGSFEKIPSEFCLDIRRGSIAWIGSGPEFFISLANHEEWRNQYTVFGSVLREDMGIAEKIAGLPTTSDVWNNVNVSVLKNPVPLALRRVGKSSA</sequence>
<keyword evidence="2" id="KW-1185">Reference proteome</keyword>
<dbReference type="EMBL" id="CM042884">
    <property type="protein sequence ID" value="KAI4369976.1"/>
    <property type="molecule type" value="Genomic_DNA"/>
</dbReference>
<dbReference type="Proteomes" id="UP001057402">
    <property type="component" value="Chromosome 5"/>
</dbReference>
<protein>
    <submittedName>
        <fullName evidence="1">Uncharacterized protein</fullName>
    </submittedName>
</protein>
<accession>A0ACB9QSQ8</accession>